<comment type="caution">
    <text evidence="2">The sequence shown here is derived from an EMBL/GenBank/DDBJ whole genome shotgun (WGS) entry which is preliminary data.</text>
</comment>
<keyword evidence="3" id="KW-1185">Reference proteome</keyword>
<accession>A0ABP4H3V4</accession>
<sequence>MDVSAGDVQGVPFVLRDEQGGGGPRGRQPTVVREARTEREPQVALRRRWRTASLACGWRFPDDWEVAELDLVCSAVTRSGGLHGAGAALVALAHARAAVGTGLEETLGDLAALHGVLQVDTGAPAGDTAHTDALDAIAEAADVDALPTRLLRIVAVAWAEVALGDVGATEVYDSLTGLPTETYLRTRLSELYRQAARDGVSVAEGHLLVVISLGFDDGAAYLRPAGMILAADVLRQVFDGGESHAVLGTSTVVALAPRSDDVARRAVRLRRELTERFAVDPQLTEAGSARVNVVRLPASHHDASLLLESLAARQ</sequence>
<dbReference type="RefSeq" id="WP_253865933.1">
    <property type="nucleotide sequence ID" value="NZ_BAAALN010000012.1"/>
</dbReference>
<feature type="region of interest" description="Disordered" evidence="1">
    <location>
        <begin position="1"/>
        <end position="33"/>
    </location>
</feature>
<organism evidence="2 3">
    <name type="scientific">Prauserella halophila</name>
    <dbReference type="NCBI Taxonomy" id="185641"/>
    <lineage>
        <taxon>Bacteria</taxon>
        <taxon>Bacillati</taxon>
        <taxon>Actinomycetota</taxon>
        <taxon>Actinomycetes</taxon>
        <taxon>Pseudonocardiales</taxon>
        <taxon>Pseudonocardiaceae</taxon>
        <taxon>Prauserella</taxon>
    </lineage>
</organism>
<reference evidence="3" key="1">
    <citation type="journal article" date="2019" name="Int. J. Syst. Evol. Microbiol.">
        <title>The Global Catalogue of Microorganisms (GCM) 10K type strain sequencing project: providing services to taxonomists for standard genome sequencing and annotation.</title>
        <authorList>
            <consortium name="The Broad Institute Genomics Platform"/>
            <consortium name="The Broad Institute Genome Sequencing Center for Infectious Disease"/>
            <person name="Wu L."/>
            <person name="Ma J."/>
        </authorList>
    </citation>
    <scope>NUCLEOTIDE SEQUENCE [LARGE SCALE GENOMIC DNA]</scope>
    <source>
        <strain evidence="3">JCM 13023</strain>
    </source>
</reference>
<evidence type="ECO:0000313" key="3">
    <source>
        <dbReference type="Proteomes" id="UP001500653"/>
    </source>
</evidence>
<dbReference type="EMBL" id="BAAALN010000012">
    <property type="protein sequence ID" value="GAA1246544.1"/>
    <property type="molecule type" value="Genomic_DNA"/>
</dbReference>
<proteinExistence type="predicted"/>
<evidence type="ECO:0008006" key="4">
    <source>
        <dbReference type="Google" id="ProtNLM"/>
    </source>
</evidence>
<protein>
    <recommendedName>
        <fullName evidence="4">GGDEF domain-containing protein</fullName>
    </recommendedName>
</protein>
<evidence type="ECO:0000313" key="2">
    <source>
        <dbReference type="EMBL" id="GAA1246544.1"/>
    </source>
</evidence>
<name>A0ABP4H3V4_9PSEU</name>
<evidence type="ECO:0000256" key="1">
    <source>
        <dbReference type="SAM" id="MobiDB-lite"/>
    </source>
</evidence>
<dbReference type="Proteomes" id="UP001500653">
    <property type="component" value="Unassembled WGS sequence"/>
</dbReference>
<gene>
    <name evidence="2" type="ORF">GCM10009676_35920</name>
</gene>